<reference evidence="6" key="1">
    <citation type="submission" date="2016-09" db="EMBL/GenBank/DDBJ databases">
        <title>Streptomyces puniciscabiei strain:TW1S1 Genome sequencing and assembly.</title>
        <authorList>
            <person name="Kim M.-K."/>
            <person name="Kim S.B."/>
        </authorList>
    </citation>
    <scope>NUCLEOTIDE SEQUENCE [LARGE SCALE GENOMIC DNA]</scope>
    <source>
        <strain evidence="6">TW1S1</strain>
    </source>
</reference>
<keyword evidence="3" id="KW-0804">Transcription</keyword>
<dbReference type="InterPro" id="IPR018060">
    <property type="entry name" value="HTH_AraC"/>
</dbReference>
<dbReference type="InterPro" id="IPR020449">
    <property type="entry name" value="Tscrpt_reg_AraC-type_HTH"/>
</dbReference>
<dbReference type="SMART" id="SM00342">
    <property type="entry name" value="HTH_ARAC"/>
    <property type="match status" value="1"/>
</dbReference>
<gene>
    <name evidence="5" type="ORF">BFF78_01520</name>
</gene>
<dbReference type="InterPro" id="IPR035418">
    <property type="entry name" value="AraC-bd_2"/>
</dbReference>
<protein>
    <submittedName>
        <fullName evidence="5">AraC family transcriptional regulator</fullName>
    </submittedName>
</protein>
<dbReference type="SUPFAM" id="SSF46689">
    <property type="entry name" value="Homeodomain-like"/>
    <property type="match status" value="1"/>
</dbReference>
<dbReference type="Pfam" id="PF12833">
    <property type="entry name" value="HTH_18"/>
    <property type="match status" value="1"/>
</dbReference>
<dbReference type="PANTHER" id="PTHR46796:SF6">
    <property type="entry name" value="ARAC SUBFAMILY"/>
    <property type="match status" value="1"/>
</dbReference>
<evidence type="ECO:0000256" key="1">
    <source>
        <dbReference type="ARBA" id="ARBA00023015"/>
    </source>
</evidence>
<dbReference type="GO" id="GO:0003700">
    <property type="term" value="F:DNA-binding transcription factor activity"/>
    <property type="evidence" value="ECO:0007669"/>
    <property type="project" value="InterPro"/>
</dbReference>
<evidence type="ECO:0000313" key="6">
    <source>
        <dbReference type="Proteomes" id="UP000094960"/>
    </source>
</evidence>
<dbReference type="Gene3D" id="1.10.10.60">
    <property type="entry name" value="Homeodomain-like"/>
    <property type="match status" value="1"/>
</dbReference>
<dbReference type="GO" id="GO:0043565">
    <property type="term" value="F:sequence-specific DNA binding"/>
    <property type="evidence" value="ECO:0007669"/>
    <property type="project" value="InterPro"/>
</dbReference>
<evidence type="ECO:0000256" key="3">
    <source>
        <dbReference type="ARBA" id="ARBA00023163"/>
    </source>
</evidence>
<keyword evidence="6" id="KW-1185">Reference proteome</keyword>
<dbReference type="PANTHER" id="PTHR46796">
    <property type="entry name" value="HTH-TYPE TRANSCRIPTIONAL ACTIVATOR RHAS-RELATED"/>
    <property type="match status" value="1"/>
</dbReference>
<evidence type="ECO:0000256" key="2">
    <source>
        <dbReference type="ARBA" id="ARBA00023125"/>
    </source>
</evidence>
<keyword evidence="2" id="KW-0238">DNA-binding</keyword>
<dbReference type="AlphaFoldDB" id="A0A1D7Y2X1"/>
<dbReference type="InterPro" id="IPR050204">
    <property type="entry name" value="AraC_XylS_family_regulators"/>
</dbReference>
<dbReference type="EMBL" id="CP017248">
    <property type="protein sequence ID" value="AOR29932.1"/>
    <property type="molecule type" value="Genomic_DNA"/>
</dbReference>
<dbReference type="KEGG" id="spun:BFF78_01520"/>
<name>A0A1D7Y2X1_9ACTN</name>
<dbReference type="InterPro" id="IPR009057">
    <property type="entry name" value="Homeodomain-like_sf"/>
</dbReference>
<dbReference type="RefSeq" id="WP_069776586.1">
    <property type="nucleotide sequence ID" value="NZ_CP017248.1"/>
</dbReference>
<dbReference type="Pfam" id="PF14525">
    <property type="entry name" value="AraC_binding_2"/>
    <property type="match status" value="1"/>
</dbReference>
<dbReference type="PROSITE" id="PS01124">
    <property type="entry name" value="HTH_ARAC_FAMILY_2"/>
    <property type="match status" value="1"/>
</dbReference>
<evidence type="ECO:0000259" key="4">
    <source>
        <dbReference type="PROSITE" id="PS01124"/>
    </source>
</evidence>
<organism evidence="5 6">
    <name type="scientific">Streptomyces fodineus</name>
    <dbReference type="NCBI Taxonomy" id="1904616"/>
    <lineage>
        <taxon>Bacteria</taxon>
        <taxon>Bacillati</taxon>
        <taxon>Actinomycetota</taxon>
        <taxon>Actinomycetes</taxon>
        <taxon>Kitasatosporales</taxon>
        <taxon>Streptomycetaceae</taxon>
        <taxon>Streptomyces</taxon>
    </lineage>
</organism>
<sequence>MLTTVLDTAHLPPADRLAAWVETTGQALVRTQIRFHAPGGRASIQTMALGPAELSVLSYTPLSSRRTSRLIRQSDPEQYQLALVTGGRQSIEQARQYAPLNAGDLVVYDSSRPFHAAVEPSSCGASRSVLLQFPRHLLPLPDTVVAPLCGTRLSGRASVGRLLGQLLTGLVETHADLTPADCIRVGNTAIDLTAALLAHHADRQTLLPAGSRQRVLFERINAYITTHLHDPGLTPGAIAAAHFISTRYLHRIFQQHHSTVSDVIRQQRLDRCRRDLADPAQHTVPIAAIAMRWGYPRASDFTRAFRSAVGMAPSEYRAASQGANRA</sequence>
<keyword evidence="1" id="KW-0805">Transcription regulation</keyword>
<feature type="domain" description="HTH araC/xylS-type" evidence="4">
    <location>
        <begin position="218"/>
        <end position="319"/>
    </location>
</feature>
<proteinExistence type="predicted"/>
<evidence type="ECO:0000313" key="5">
    <source>
        <dbReference type="EMBL" id="AOR29932.1"/>
    </source>
</evidence>
<dbReference type="PRINTS" id="PR00032">
    <property type="entry name" value="HTHARAC"/>
</dbReference>
<accession>A0A1D7Y2X1</accession>
<dbReference type="Proteomes" id="UP000094960">
    <property type="component" value="Chromosome"/>
</dbReference>